<dbReference type="SUPFAM" id="SSF109998">
    <property type="entry name" value="Triger factor/SurA peptide-binding domain-like"/>
    <property type="match status" value="1"/>
</dbReference>
<keyword evidence="1" id="KW-0732">Signal</keyword>
<dbReference type="Pfam" id="PF13624">
    <property type="entry name" value="SurA_N_3"/>
    <property type="match status" value="1"/>
</dbReference>
<evidence type="ECO:0000256" key="1">
    <source>
        <dbReference type="SAM" id="SignalP"/>
    </source>
</evidence>
<dbReference type="RefSeq" id="WP_111506677.1">
    <property type="nucleotide sequence ID" value="NZ_QKYN01000145.1"/>
</dbReference>
<evidence type="ECO:0008006" key="4">
    <source>
        <dbReference type="Google" id="ProtNLM"/>
    </source>
</evidence>
<evidence type="ECO:0000313" key="2">
    <source>
        <dbReference type="EMBL" id="RAG81678.1"/>
    </source>
</evidence>
<accession>A0A2X0J2P3</accession>
<comment type="caution">
    <text evidence="2">The sequence shown here is derived from an EMBL/GenBank/DDBJ whole genome shotgun (WGS) entry which is preliminary data.</text>
</comment>
<dbReference type="PROSITE" id="PS51257">
    <property type="entry name" value="PROKAR_LIPOPROTEIN"/>
    <property type="match status" value="1"/>
</dbReference>
<dbReference type="OrthoDB" id="3212108at2"/>
<dbReference type="Proteomes" id="UP000248889">
    <property type="component" value="Unassembled WGS sequence"/>
</dbReference>
<name>A0A2X0J2P3_9ACTN</name>
<gene>
    <name evidence="2" type="ORF">DN069_31655</name>
</gene>
<dbReference type="AlphaFoldDB" id="A0A2X0J2P3"/>
<feature type="chain" id="PRO_5038510458" description="Lipoprotein" evidence="1">
    <location>
        <begin position="22"/>
        <end position="223"/>
    </location>
</feature>
<organism evidence="2 3">
    <name type="scientific">Streptacidiphilus pinicola</name>
    <dbReference type="NCBI Taxonomy" id="2219663"/>
    <lineage>
        <taxon>Bacteria</taxon>
        <taxon>Bacillati</taxon>
        <taxon>Actinomycetota</taxon>
        <taxon>Actinomycetes</taxon>
        <taxon>Kitasatosporales</taxon>
        <taxon>Streptomycetaceae</taxon>
        <taxon>Streptacidiphilus</taxon>
    </lineage>
</organism>
<protein>
    <recommendedName>
        <fullName evidence="4">Lipoprotein</fullName>
    </recommendedName>
</protein>
<evidence type="ECO:0000313" key="3">
    <source>
        <dbReference type="Proteomes" id="UP000248889"/>
    </source>
</evidence>
<dbReference type="EMBL" id="QKYN01000145">
    <property type="protein sequence ID" value="RAG81678.1"/>
    <property type="molecule type" value="Genomic_DNA"/>
</dbReference>
<sequence>MNRTRTALLALLATITLPGLAACSGSGTAGTAHTGSAAVVGAQRISVATVEDQVSAFRAAAPAQGGGPGSSQPFGQDSAGLPSNVLAFLIQAQLVQTALDQKGLQVSATDVEAQEAPYLRSAGGEQQLAAQFVSQLGLPPQDLEPYFRWRAGRDALLQNAGGASLTDPNAQIAKLDDLLRPVAASLGISVNPRYGSWDATSLSLGNASQPWIKQVSQDGAGQG</sequence>
<feature type="signal peptide" evidence="1">
    <location>
        <begin position="1"/>
        <end position="21"/>
    </location>
</feature>
<dbReference type="InterPro" id="IPR027304">
    <property type="entry name" value="Trigger_fact/SurA_dom_sf"/>
</dbReference>
<proteinExistence type="predicted"/>
<reference evidence="2 3" key="1">
    <citation type="submission" date="2018-06" db="EMBL/GenBank/DDBJ databases">
        <title>Streptacidiphilus pinicola sp. nov., isolated from pine grove soil.</title>
        <authorList>
            <person name="Roh S.G."/>
            <person name="Park S."/>
            <person name="Kim M.-K."/>
            <person name="Yun B.-R."/>
            <person name="Park J."/>
            <person name="Kim M.J."/>
            <person name="Kim Y.S."/>
            <person name="Kim S.B."/>
        </authorList>
    </citation>
    <scope>NUCLEOTIDE SEQUENCE [LARGE SCALE GENOMIC DNA]</scope>
    <source>
        <strain evidence="2 3">MMS16-CNU450</strain>
    </source>
</reference>
<keyword evidence="3" id="KW-1185">Reference proteome</keyword>